<keyword evidence="1" id="KW-0732">Signal</keyword>
<comment type="caution">
    <text evidence="2">The sequence shown here is derived from an EMBL/GenBank/DDBJ whole genome shotgun (WGS) entry which is preliminary data.</text>
</comment>
<dbReference type="Pfam" id="PF12732">
    <property type="entry name" value="YtxH"/>
    <property type="match status" value="1"/>
</dbReference>
<evidence type="ECO:0000313" key="2">
    <source>
        <dbReference type="EMBL" id="GAA4241016.1"/>
    </source>
</evidence>
<dbReference type="RefSeq" id="WP_334469785.1">
    <property type="nucleotide sequence ID" value="NZ_BAABCB010000005.1"/>
</dbReference>
<reference evidence="3" key="1">
    <citation type="journal article" date="2019" name="Int. J. Syst. Evol. Microbiol.">
        <title>The Global Catalogue of Microorganisms (GCM) 10K type strain sequencing project: providing services to taxonomists for standard genome sequencing and annotation.</title>
        <authorList>
            <consortium name="The Broad Institute Genomics Platform"/>
            <consortium name="The Broad Institute Genome Sequencing Center for Infectious Disease"/>
            <person name="Wu L."/>
            <person name="Ma J."/>
        </authorList>
    </citation>
    <scope>NUCLEOTIDE SEQUENCE [LARGE SCALE GENOMIC DNA]</scope>
    <source>
        <strain evidence="3">JCM 17633</strain>
    </source>
</reference>
<dbReference type="Proteomes" id="UP001501682">
    <property type="component" value="Unassembled WGS sequence"/>
</dbReference>
<sequence length="106" mass="11565">MIHKGALVLGALLGATAGVLFAPEKGSVTRNKLKKEGKVIKDQITNDFTEVKEDLSKAAASGKEKLKQDLEDFASKSSYKTEQAITFLEKQLAILKDKNKTLQKTS</sequence>
<gene>
    <name evidence="2" type="ORF">GCM10022292_05720</name>
</gene>
<feature type="signal peptide" evidence="1">
    <location>
        <begin position="1"/>
        <end position="22"/>
    </location>
</feature>
<feature type="chain" id="PRO_5046061384" evidence="1">
    <location>
        <begin position="23"/>
        <end position="106"/>
    </location>
</feature>
<evidence type="ECO:0000256" key="1">
    <source>
        <dbReference type="SAM" id="SignalP"/>
    </source>
</evidence>
<dbReference type="InterPro" id="IPR024623">
    <property type="entry name" value="YtxH"/>
</dbReference>
<dbReference type="EMBL" id="BAABCB010000005">
    <property type="protein sequence ID" value="GAA4241016.1"/>
    <property type="molecule type" value="Genomic_DNA"/>
</dbReference>
<proteinExistence type="predicted"/>
<accession>A0ABP8CMH4</accession>
<protein>
    <submittedName>
        <fullName evidence="2">YtxH domain-containing protein</fullName>
    </submittedName>
</protein>
<name>A0ABP8CMH4_9FLAO</name>
<keyword evidence="3" id="KW-1185">Reference proteome</keyword>
<dbReference type="SUPFAM" id="SSF58113">
    <property type="entry name" value="Apolipoprotein A-I"/>
    <property type="match status" value="1"/>
</dbReference>
<evidence type="ECO:0000313" key="3">
    <source>
        <dbReference type="Proteomes" id="UP001501682"/>
    </source>
</evidence>
<organism evidence="2 3">
    <name type="scientific">Winogradskyella damuponensis</name>
    <dbReference type="NCBI Taxonomy" id="943939"/>
    <lineage>
        <taxon>Bacteria</taxon>
        <taxon>Pseudomonadati</taxon>
        <taxon>Bacteroidota</taxon>
        <taxon>Flavobacteriia</taxon>
        <taxon>Flavobacteriales</taxon>
        <taxon>Flavobacteriaceae</taxon>
        <taxon>Winogradskyella</taxon>
    </lineage>
</organism>